<dbReference type="GO" id="GO:0009251">
    <property type="term" value="P:glucan catabolic process"/>
    <property type="evidence" value="ECO:0007669"/>
    <property type="project" value="TreeGrafter"/>
</dbReference>
<evidence type="ECO:0000256" key="1">
    <source>
        <dbReference type="ARBA" id="ARBA00022801"/>
    </source>
</evidence>
<proteinExistence type="predicted"/>
<dbReference type="InterPro" id="IPR051915">
    <property type="entry name" value="Cellulose_Degrad_GH3"/>
</dbReference>
<evidence type="ECO:0000313" key="2">
    <source>
        <dbReference type="EMBL" id="WVY95615.1"/>
    </source>
</evidence>
<dbReference type="Gene3D" id="3.20.20.300">
    <property type="entry name" value="Glycoside hydrolase, family 3, N-terminal domain"/>
    <property type="match status" value="1"/>
</dbReference>
<dbReference type="Proteomes" id="UP001374535">
    <property type="component" value="Chromosome 9"/>
</dbReference>
<dbReference type="EMBL" id="CP144692">
    <property type="protein sequence ID" value="WVY95615.1"/>
    <property type="molecule type" value="Genomic_DNA"/>
</dbReference>
<dbReference type="InterPro" id="IPR036962">
    <property type="entry name" value="Glyco_hydro_3_N_sf"/>
</dbReference>
<keyword evidence="1" id="KW-0378">Hydrolase</keyword>
<gene>
    <name evidence="2" type="ORF">V8G54_027766</name>
</gene>
<dbReference type="InterPro" id="IPR017853">
    <property type="entry name" value="GH"/>
</dbReference>
<protein>
    <submittedName>
        <fullName evidence="2">Uncharacterized protein</fullName>
    </submittedName>
</protein>
<dbReference type="PANTHER" id="PTHR30620:SF112">
    <property type="entry name" value="BETA-GLUCOSIDASE BOGH3B-LIKE ISOFORM X1"/>
    <property type="match status" value="1"/>
</dbReference>
<organism evidence="2 3">
    <name type="scientific">Vigna mungo</name>
    <name type="common">Black gram</name>
    <name type="synonym">Phaseolus mungo</name>
    <dbReference type="NCBI Taxonomy" id="3915"/>
    <lineage>
        <taxon>Eukaryota</taxon>
        <taxon>Viridiplantae</taxon>
        <taxon>Streptophyta</taxon>
        <taxon>Embryophyta</taxon>
        <taxon>Tracheophyta</taxon>
        <taxon>Spermatophyta</taxon>
        <taxon>Magnoliopsida</taxon>
        <taxon>eudicotyledons</taxon>
        <taxon>Gunneridae</taxon>
        <taxon>Pentapetalae</taxon>
        <taxon>rosids</taxon>
        <taxon>fabids</taxon>
        <taxon>Fabales</taxon>
        <taxon>Fabaceae</taxon>
        <taxon>Papilionoideae</taxon>
        <taxon>50 kb inversion clade</taxon>
        <taxon>NPAAA clade</taxon>
        <taxon>indigoferoid/millettioid clade</taxon>
        <taxon>Phaseoleae</taxon>
        <taxon>Vigna</taxon>
    </lineage>
</organism>
<keyword evidence="3" id="KW-1185">Reference proteome</keyword>
<sequence>MKDPVLIKKIGDATALEVRATGIPYVFAPCIAVNKQYLNVLTTYNTYMCADITCSQLIHPQVCRDPRWGRCYESYSEDYRIVRTMTEIIPGLQGDIPANSVKGVPFVAGK</sequence>
<dbReference type="PANTHER" id="PTHR30620">
    <property type="entry name" value="PERIPLASMIC BETA-GLUCOSIDASE-RELATED"/>
    <property type="match status" value="1"/>
</dbReference>
<reference evidence="2 3" key="1">
    <citation type="journal article" date="2023" name="Life. Sci Alliance">
        <title>Evolutionary insights into 3D genome organization and epigenetic landscape of Vigna mungo.</title>
        <authorList>
            <person name="Junaid A."/>
            <person name="Singh B."/>
            <person name="Bhatia S."/>
        </authorList>
    </citation>
    <scope>NUCLEOTIDE SEQUENCE [LARGE SCALE GENOMIC DNA]</scope>
    <source>
        <strain evidence="2">Urdbean</strain>
    </source>
</reference>
<dbReference type="SUPFAM" id="SSF51445">
    <property type="entry name" value="(Trans)glycosidases"/>
    <property type="match status" value="1"/>
</dbReference>
<name>A0AAQ3MR67_VIGMU</name>
<dbReference type="GO" id="GO:0008422">
    <property type="term" value="F:beta-glucosidase activity"/>
    <property type="evidence" value="ECO:0007669"/>
    <property type="project" value="TreeGrafter"/>
</dbReference>
<dbReference type="AlphaFoldDB" id="A0AAQ3MR67"/>
<evidence type="ECO:0000313" key="3">
    <source>
        <dbReference type="Proteomes" id="UP001374535"/>
    </source>
</evidence>
<accession>A0AAQ3MR67</accession>